<protein>
    <submittedName>
        <fullName evidence="1">Uncharacterized protein</fullName>
    </submittedName>
</protein>
<dbReference type="RefSeq" id="WP_377873083.1">
    <property type="nucleotide sequence ID" value="NZ_JBHMAY010000045.1"/>
</dbReference>
<evidence type="ECO:0000313" key="1">
    <source>
        <dbReference type="EMBL" id="MFC3516581.1"/>
    </source>
</evidence>
<organism evidence="1 2">
    <name type="scientific">Amycolatopsis halotolerans</name>
    <dbReference type="NCBI Taxonomy" id="330083"/>
    <lineage>
        <taxon>Bacteria</taxon>
        <taxon>Bacillati</taxon>
        <taxon>Actinomycetota</taxon>
        <taxon>Actinomycetes</taxon>
        <taxon>Pseudonocardiales</taxon>
        <taxon>Pseudonocardiaceae</taxon>
        <taxon>Amycolatopsis</taxon>
    </lineage>
</organism>
<reference evidence="2" key="1">
    <citation type="journal article" date="2019" name="Int. J. Syst. Evol. Microbiol.">
        <title>The Global Catalogue of Microorganisms (GCM) 10K type strain sequencing project: providing services to taxonomists for standard genome sequencing and annotation.</title>
        <authorList>
            <consortium name="The Broad Institute Genomics Platform"/>
            <consortium name="The Broad Institute Genome Sequencing Center for Infectious Disease"/>
            <person name="Wu L."/>
            <person name="Ma J."/>
        </authorList>
    </citation>
    <scope>NUCLEOTIDE SEQUENCE [LARGE SCALE GENOMIC DNA]</scope>
    <source>
        <strain evidence="2">CGMCC 4.7682</strain>
    </source>
</reference>
<name>A0ABV7QU53_9PSEU</name>
<proteinExistence type="predicted"/>
<gene>
    <name evidence="1" type="ORF">ACFORO_40895</name>
</gene>
<dbReference type="EMBL" id="JBHRWI010000066">
    <property type="protein sequence ID" value="MFC3516581.1"/>
    <property type="molecule type" value="Genomic_DNA"/>
</dbReference>
<sequence length="111" mass="11979">MDNLGRVTLRSVVIPRQAPRRRCCALLRRGTSPRAALDRTAVVRGRTTAHTGTIAVRQRGAARIRAIAVRTAVSRVRTGVLSTTSVANPAMFGGKIRCHSSKILPRCPAKP</sequence>
<evidence type="ECO:0000313" key="2">
    <source>
        <dbReference type="Proteomes" id="UP001595764"/>
    </source>
</evidence>
<accession>A0ABV7QU53</accession>
<dbReference type="Proteomes" id="UP001595764">
    <property type="component" value="Unassembled WGS sequence"/>
</dbReference>
<comment type="caution">
    <text evidence="1">The sequence shown here is derived from an EMBL/GenBank/DDBJ whole genome shotgun (WGS) entry which is preliminary data.</text>
</comment>
<keyword evidence="2" id="KW-1185">Reference proteome</keyword>